<evidence type="ECO:0000313" key="2">
    <source>
        <dbReference type="EMBL" id="HEC67334.1"/>
    </source>
</evidence>
<dbReference type="PANTHER" id="PTHR30595:SF6">
    <property type="entry name" value="SCHLAFEN ALBA-2 DOMAIN-CONTAINING PROTEIN"/>
    <property type="match status" value="1"/>
</dbReference>
<dbReference type="InterPro" id="IPR007421">
    <property type="entry name" value="Schlafen_AlbA_2_dom"/>
</dbReference>
<name>A0A7C2A342_DESA2</name>
<feature type="domain" description="Schlafen AlbA-2" evidence="1">
    <location>
        <begin position="11"/>
        <end position="119"/>
    </location>
</feature>
<dbReference type="Gene3D" id="1.10.10.10">
    <property type="entry name" value="Winged helix-like DNA-binding domain superfamily/Winged helix DNA-binding domain"/>
    <property type="match status" value="1"/>
</dbReference>
<reference evidence="2" key="1">
    <citation type="journal article" date="2020" name="mSystems">
        <title>Genome- and Community-Level Interaction Insights into Carbon Utilization and Element Cycling Functions of Hydrothermarchaeota in Hydrothermal Sediment.</title>
        <authorList>
            <person name="Zhou Z."/>
            <person name="Liu Y."/>
            <person name="Xu W."/>
            <person name="Pan J."/>
            <person name="Luo Z.H."/>
            <person name="Li M."/>
        </authorList>
    </citation>
    <scope>NUCLEOTIDE SEQUENCE [LARGE SCALE GENOMIC DNA]</scope>
    <source>
        <strain evidence="2">HyVt-389</strain>
    </source>
</reference>
<comment type="caution">
    <text evidence="2">The sequence shown here is derived from an EMBL/GenBank/DDBJ whole genome shotgun (WGS) entry which is preliminary data.</text>
</comment>
<evidence type="ECO:0000259" key="1">
    <source>
        <dbReference type="Pfam" id="PF04326"/>
    </source>
</evidence>
<gene>
    <name evidence="2" type="ORF">ENI35_00740</name>
</gene>
<dbReference type="AlphaFoldDB" id="A0A7C2A342"/>
<dbReference type="Gene3D" id="3.30.950.30">
    <property type="entry name" value="Schlafen, AAA domain"/>
    <property type="match status" value="1"/>
</dbReference>
<dbReference type="EMBL" id="DRIH01000019">
    <property type="protein sequence ID" value="HEC67334.1"/>
    <property type="molecule type" value="Genomic_DNA"/>
</dbReference>
<dbReference type="InterPro" id="IPR038475">
    <property type="entry name" value="RecG_C_sf"/>
</dbReference>
<dbReference type="Pfam" id="PF04326">
    <property type="entry name" value="SLFN_AlbA_2"/>
    <property type="match status" value="1"/>
</dbReference>
<dbReference type="InterPro" id="IPR036388">
    <property type="entry name" value="WH-like_DNA-bd_sf"/>
</dbReference>
<protein>
    <submittedName>
        <fullName evidence="2">Transcriptional regulator</fullName>
    </submittedName>
</protein>
<sequence>MDIKEIIEKGESERVEFKEKFDKESIETSVAFSNSKGGIILVGVSDRGEIKGVSVGKETLKEWINKISQSTEPTLIVDAEVYEIENKNVVAIIVKESPIKPISYKGICYLRIKNSNRKLTPKEVAELYLQTIGSSWDSYSARDAKIEDIDFKKVKEYIKFANETGRRRIKEKPLGVLKKLELIKDNKPTWAAILLFSKEPQRFILQAKVHCGKFKFSKVEILDDRMIEGNLIEQVDEVMDFIKKYISVRFVITGKPRREEIWEYPLEAIREGIINAIIHRDYTESSEIQVEVYEDRIEIWNPGKLPLGITIDDLYKEDHRSIPRNKLVAQIFYDIGFIEKYGSGTIRMLELCKKAGIFLEFKEVSNGFSAIFRKDIYTEEYLRNLGLNERQIKAVMFVKKEGKITNRKYQDLFEVSKRTASDELKEIKEKNIFERIGTTGKGTYYILKEE</sequence>
<dbReference type="Gene3D" id="3.30.565.60">
    <property type="match status" value="1"/>
</dbReference>
<proteinExistence type="predicted"/>
<dbReference type="Proteomes" id="UP000885738">
    <property type="component" value="Unassembled WGS sequence"/>
</dbReference>
<organism evidence="2">
    <name type="scientific">Desulfofervidus auxilii</name>
    <dbReference type="NCBI Taxonomy" id="1621989"/>
    <lineage>
        <taxon>Bacteria</taxon>
        <taxon>Pseudomonadati</taxon>
        <taxon>Thermodesulfobacteriota</taxon>
        <taxon>Candidatus Desulfofervidia</taxon>
        <taxon>Candidatus Desulfofervidales</taxon>
        <taxon>Candidatus Desulfofervidaceae</taxon>
        <taxon>Candidatus Desulfofervidus</taxon>
    </lineage>
</organism>
<accession>A0A7C2A342</accession>
<dbReference type="InterPro" id="IPR038461">
    <property type="entry name" value="Schlafen_AlbA_2_dom_sf"/>
</dbReference>
<dbReference type="PANTHER" id="PTHR30595">
    <property type="entry name" value="GLPR-RELATED TRANSCRIPTIONAL REPRESSOR"/>
    <property type="match status" value="1"/>
</dbReference>
<dbReference type="Pfam" id="PF13749">
    <property type="entry name" value="HATPase_c_4"/>
    <property type="match status" value="1"/>
</dbReference>